<gene>
    <name evidence="1" type="ORF">Taro_004433</name>
</gene>
<comment type="caution">
    <text evidence="1">The sequence shown here is derived from an EMBL/GenBank/DDBJ whole genome shotgun (WGS) entry which is preliminary data.</text>
</comment>
<keyword evidence="2" id="KW-1185">Reference proteome</keyword>
<dbReference type="AlphaFoldDB" id="A0A843TUX2"/>
<name>A0A843TUX2_COLES</name>
<organism evidence="1 2">
    <name type="scientific">Colocasia esculenta</name>
    <name type="common">Wild taro</name>
    <name type="synonym">Arum esculentum</name>
    <dbReference type="NCBI Taxonomy" id="4460"/>
    <lineage>
        <taxon>Eukaryota</taxon>
        <taxon>Viridiplantae</taxon>
        <taxon>Streptophyta</taxon>
        <taxon>Embryophyta</taxon>
        <taxon>Tracheophyta</taxon>
        <taxon>Spermatophyta</taxon>
        <taxon>Magnoliopsida</taxon>
        <taxon>Liliopsida</taxon>
        <taxon>Araceae</taxon>
        <taxon>Aroideae</taxon>
        <taxon>Colocasieae</taxon>
        <taxon>Colocasia</taxon>
    </lineage>
</organism>
<dbReference type="Proteomes" id="UP000652761">
    <property type="component" value="Unassembled WGS sequence"/>
</dbReference>
<accession>A0A843TUX2</accession>
<protein>
    <submittedName>
        <fullName evidence="1">Uncharacterized protein</fullName>
    </submittedName>
</protein>
<proteinExistence type="predicted"/>
<dbReference type="EMBL" id="NMUH01000119">
    <property type="protein sequence ID" value="MQL72109.1"/>
    <property type="molecule type" value="Genomic_DNA"/>
</dbReference>
<reference evidence="1" key="1">
    <citation type="submission" date="2017-07" db="EMBL/GenBank/DDBJ databases">
        <title>Taro Niue Genome Assembly and Annotation.</title>
        <authorList>
            <person name="Atibalentja N."/>
            <person name="Keating K."/>
            <person name="Fields C.J."/>
        </authorList>
    </citation>
    <scope>NUCLEOTIDE SEQUENCE</scope>
    <source>
        <strain evidence="1">Niue_2</strain>
        <tissue evidence="1">Leaf</tissue>
    </source>
</reference>
<evidence type="ECO:0000313" key="2">
    <source>
        <dbReference type="Proteomes" id="UP000652761"/>
    </source>
</evidence>
<evidence type="ECO:0000313" key="1">
    <source>
        <dbReference type="EMBL" id="MQL72109.1"/>
    </source>
</evidence>
<sequence length="133" mass="14501">MSFKISLRFASPPVGALCSPCSLALSDIVSEVAGLSIRHRLQLANALKPCFKIYCSGMVVIFNPTMSSSSFDSHGDQGFASPCRIPIDVWRASSTTSCDIWHLQRFLCGAFVRSPIFLLLQLISSCWTIVGVL</sequence>